<evidence type="ECO:0000259" key="2">
    <source>
        <dbReference type="SMART" id="SM00256"/>
    </source>
</evidence>
<dbReference type="Proteomes" id="UP000619265">
    <property type="component" value="Unassembled WGS sequence"/>
</dbReference>
<dbReference type="Gene3D" id="1.20.1280.50">
    <property type="match status" value="1"/>
</dbReference>
<name>A0A833X7A0_JUGRE</name>
<dbReference type="Pfam" id="PF12937">
    <property type="entry name" value="F-box-like"/>
    <property type="match status" value="1"/>
</dbReference>
<evidence type="ECO:0000313" key="3">
    <source>
        <dbReference type="EMBL" id="KAF5444280.1"/>
    </source>
</evidence>
<gene>
    <name evidence="3" type="ORF">F2P56_036766</name>
</gene>
<reference evidence="3" key="1">
    <citation type="submission" date="2015-10" db="EMBL/GenBank/DDBJ databases">
        <authorList>
            <person name="Martinez-Garcia P.J."/>
            <person name="Crepeau M.W."/>
            <person name="Puiu D."/>
            <person name="Gonzalez-Ibeas D."/>
            <person name="Whalen J."/>
            <person name="Stevens K."/>
            <person name="Paul R."/>
            <person name="Butterfield T."/>
            <person name="Britton M."/>
            <person name="Reagan R."/>
            <person name="Chakraborty S."/>
            <person name="Walawage S.L."/>
            <person name="Vasquez-Gross H.A."/>
            <person name="Cardeno C."/>
            <person name="Famula R."/>
            <person name="Pratt K."/>
            <person name="Kuruganti S."/>
            <person name="Aradhya M.K."/>
            <person name="Leslie C.A."/>
            <person name="Dandekar A.M."/>
            <person name="Salzberg S.L."/>
            <person name="Wegrzyn J.L."/>
            <person name="Langley C.H."/>
            <person name="Neale D.B."/>
        </authorList>
    </citation>
    <scope>NUCLEOTIDE SEQUENCE</scope>
    <source>
        <tissue evidence="3">Leaves</tissue>
    </source>
</reference>
<proteinExistence type="predicted"/>
<dbReference type="PANTHER" id="PTHR47602">
    <property type="entry name" value="F-BOX PROTEIN SKIP22"/>
    <property type="match status" value="1"/>
</dbReference>
<organism evidence="3 4">
    <name type="scientific">Juglans regia</name>
    <name type="common">English walnut</name>
    <dbReference type="NCBI Taxonomy" id="51240"/>
    <lineage>
        <taxon>Eukaryota</taxon>
        <taxon>Viridiplantae</taxon>
        <taxon>Streptophyta</taxon>
        <taxon>Embryophyta</taxon>
        <taxon>Tracheophyta</taxon>
        <taxon>Spermatophyta</taxon>
        <taxon>Magnoliopsida</taxon>
        <taxon>eudicotyledons</taxon>
        <taxon>Gunneridae</taxon>
        <taxon>Pentapetalae</taxon>
        <taxon>rosids</taxon>
        <taxon>fabids</taxon>
        <taxon>Fagales</taxon>
        <taxon>Juglandaceae</taxon>
        <taxon>Juglans</taxon>
    </lineage>
</organism>
<dbReference type="SMART" id="SM00256">
    <property type="entry name" value="FBOX"/>
    <property type="match status" value="1"/>
</dbReference>
<dbReference type="AlphaFoldDB" id="A0A833X7A0"/>
<feature type="domain" description="F-box" evidence="2">
    <location>
        <begin position="420"/>
        <end position="460"/>
    </location>
</feature>
<evidence type="ECO:0000313" key="4">
    <source>
        <dbReference type="Proteomes" id="UP000619265"/>
    </source>
</evidence>
<accession>A0A833X7A0</accession>
<dbReference type="SUPFAM" id="SSF81383">
    <property type="entry name" value="F-box domain"/>
    <property type="match status" value="1"/>
</dbReference>
<evidence type="ECO:0000256" key="1">
    <source>
        <dbReference type="SAM" id="MobiDB-lite"/>
    </source>
</evidence>
<dbReference type="InterPro" id="IPR036047">
    <property type="entry name" value="F-box-like_dom_sf"/>
</dbReference>
<feature type="compositionally biased region" description="Low complexity" evidence="1">
    <location>
        <begin position="167"/>
        <end position="178"/>
    </location>
</feature>
<sequence length="570" mass="63011">KRSLIFIPSERFVQSFSEFSNFPLGFNNKPREFRLYPDASATMKLRLRSVESKQTLRIEVPAPFTLQQLQETLSQSISSSSSSSLHISLNRKDELQASSPEASLHSLGITSGDLLYFTFDPAGFSSSPIETHARDSVQKSQALAPRFSNRDTGSQITREPKSLGEMSSNPETPTPESSVQGLPEWSDVADSDMSDSTILQEQGGSLVSDSDYEETLEVTSAETVEVADGSVSSSGKKFYERCFLRRILGEELGDYGGDHKLLVIAVHAVLLESGFVGFDSISGIRIDRFHLADEWPSNAFTMSLCYTLPELLGNDDGYAAKVPESVVLKFQSLGHFINIYGSLAGGRSGLYRVCLNENRFAPAIGLANGDSTDRANDEDGYPESEVFEFWKIVKDGLALPLLIDLCERAGLVPPPCFMRLHAELKLKILESLPGVDLAKMGCVCSELRYLSSNNELWKRKFEEAFGRGGGGIEARGSIQWKDRFVTFWESNKKRKREAWPRRGALLPLRRDPNPFGFPPPMVGGDYDRLPGLGVPLSFGQHVVVFPRLQLRRNFTPRCSLGLGGSDSGDF</sequence>
<dbReference type="EMBL" id="LIHL02000016">
    <property type="protein sequence ID" value="KAF5444280.1"/>
    <property type="molecule type" value="Genomic_DNA"/>
</dbReference>
<dbReference type="Gene3D" id="3.40.1000.30">
    <property type="match status" value="1"/>
</dbReference>
<feature type="non-terminal residue" evidence="3">
    <location>
        <position position="1"/>
    </location>
</feature>
<feature type="region of interest" description="Disordered" evidence="1">
    <location>
        <begin position="131"/>
        <end position="187"/>
    </location>
</feature>
<protein>
    <recommendedName>
        <fullName evidence="2">F-box domain-containing protein</fullName>
    </recommendedName>
</protein>
<comment type="caution">
    <text evidence="3">The sequence shown here is derived from an EMBL/GenBank/DDBJ whole genome shotgun (WGS) entry which is preliminary data.</text>
</comment>
<dbReference type="Gene3D" id="3.10.20.90">
    <property type="entry name" value="Phosphatidylinositol 3-kinase Catalytic Subunit, Chain A, domain 1"/>
    <property type="match status" value="1"/>
</dbReference>
<dbReference type="PANTHER" id="PTHR47602:SF2">
    <property type="entry name" value="F-BOX PROTEIN SKIP22"/>
    <property type="match status" value="1"/>
</dbReference>
<dbReference type="InterPro" id="IPR001810">
    <property type="entry name" value="F-box_dom"/>
</dbReference>
<dbReference type="CDD" id="cd22165">
    <property type="entry name" value="F-box_AtSKIP22-like"/>
    <property type="match status" value="1"/>
</dbReference>
<reference evidence="3" key="2">
    <citation type="submission" date="2020-03" db="EMBL/GenBank/DDBJ databases">
        <title>Walnut 2.0.</title>
        <authorList>
            <person name="Marrano A."/>
            <person name="Britton M."/>
            <person name="Zimin A.V."/>
            <person name="Zaini P.A."/>
            <person name="Workman R."/>
            <person name="Puiu D."/>
            <person name="Bianco L."/>
            <person name="Allen B.J."/>
            <person name="Troggio M."/>
            <person name="Leslie C.A."/>
            <person name="Timp W."/>
            <person name="Dendekar A."/>
            <person name="Salzberg S.L."/>
            <person name="Neale D.B."/>
        </authorList>
    </citation>
    <scope>NUCLEOTIDE SEQUENCE</scope>
    <source>
        <tissue evidence="3">Leaves</tissue>
    </source>
</reference>
<dbReference type="Gramene" id="Jr16_21290_p1">
    <property type="protein sequence ID" value="cds.Jr16_21290_p1"/>
    <property type="gene ID" value="Jr16_21290"/>
</dbReference>